<dbReference type="PRINTS" id="PR00039">
    <property type="entry name" value="HTHLYSR"/>
</dbReference>
<evidence type="ECO:0000313" key="7">
    <source>
        <dbReference type="Proteomes" id="UP000183447"/>
    </source>
</evidence>
<evidence type="ECO:0000256" key="4">
    <source>
        <dbReference type="ARBA" id="ARBA00023163"/>
    </source>
</evidence>
<keyword evidence="3" id="KW-0238">DNA-binding</keyword>
<dbReference type="RefSeq" id="WP_072340225.1">
    <property type="nucleotide sequence ID" value="NZ_FPKU01000001.1"/>
</dbReference>
<dbReference type="InterPro" id="IPR005119">
    <property type="entry name" value="LysR_subst-bd"/>
</dbReference>
<organism evidence="6 7">
    <name type="scientific">Devosia enhydra</name>
    <dbReference type="NCBI Taxonomy" id="665118"/>
    <lineage>
        <taxon>Bacteria</taxon>
        <taxon>Pseudomonadati</taxon>
        <taxon>Pseudomonadota</taxon>
        <taxon>Alphaproteobacteria</taxon>
        <taxon>Hyphomicrobiales</taxon>
        <taxon>Devosiaceae</taxon>
        <taxon>Devosia</taxon>
    </lineage>
</organism>
<dbReference type="Gene3D" id="1.10.10.10">
    <property type="entry name" value="Winged helix-like DNA-binding domain superfamily/Winged helix DNA-binding domain"/>
    <property type="match status" value="1"/>
</dbReference>
<accession>A0A1K2HVY6</accession>
<dbReference type="OrthoDB" id="9791253at2"/>
<dbReference type="AlphaFoldDB" id="A0A1K2HVY6"/>
<dbReference type="InterPro" id="IPR000847">
    <property type="entry name" value="LysR_HTH_N"/>
</dbReference>
<sequence>MRITLAQIEAFYWIARLGSFHAAARQLNLTQPSISGRIRELERELGNPLFDRTGGKARLTAAGRSILDRSETLLGLARDIEGGAQPDGLRGLLRLGVVETVAHLALAELVAALRARHPLLRIELSVDIGANLLRQLDDRQLDVAVTTDAQASPGISIRPIGEIDLAWLGPSGHPLADTVLTPRALSGETVFTQPEGSTIGRAIGDWFASAEATPGALSGCTSLSITAELVASGLGFAILTPAILRPDVAARIHRFTADPPLTPRRLSVAALSELPDRDIGFIADLVAQAFTSRAALSTSSAAGGRI</sequence>
<dbReference type="STRING" id="665118.SAMN02983003_1430"/>
<dbReference type="Proteomes" id="UP000183447">
    <property type="component" value="Unassembled WGS sequence"/>
</dbReference>
<keyword evidence="2" id="KW-0805">Transcription regulation</keyword>
<evidence type="ECO:0000259" key="5">
    <source>
        <dbReference type="PROSITE" id="PS50931"/>
    </source>
</evidence>
<proteinExistence type="inferred from homology"/>
<keyword evidence="7" id="KW-1185">Reference proteome</keyword>
<dbReference type="InterPro" id="IPR036388">
    <property type="entry name" value="WH-like_DNA-bd_sf"/>
</dbReference>
<dbReference type="CDD" id="cd05466">
    <property type="entry name" value="PBP2_LTTR_substrate"/>
    <property type="match status" value="1"/>
</dbReference>
<comment type="similarity">
    <text evidence="1">Belongs to the LysR transcriptional regulatory family.</text>
</comment>
<dbReference type="PROSITE" id="PS50931">
    <property type="entry name" value="HTH_LYSR"/>
    <property type="match status" value="1"/>
</dbReference>
<dbReference type="PANTHER" id="PTHR30126:SF77">
    <property type="entry name" value="TRANSCRIPTIONAL REGULATORY PROTEIN"/>
    <property type="match status" value="1"/>
</dbReference>
<reference evidence="6 7" key="1">
    <citation type="submission" date="2016-11" db="EMBL/GenBank/DDBJ databases">
        <authorList>
            <person name="Jaros S."/>
            <person name="Januszkiewicz K."/>
            <person name="Wedrychowicz H."/>
        </authorList>
    </citation>
    <scope>NUCLEOTIDE SEQUENCE [LARGE SCALE GENOMIC DNA]</scope>
    <source>
        <strain evidence="6 7">ATCC 23634</strain>
    </source>
</reference>
<name>A0A1K2HVY6_9HYPH</name>
<protein>
    <submittedName>
        <fullName evidence="6">ModE molybdate transport repressor domain-containing protein</fullName>
    </submittedName>
</protein>
<feature type="domain" description="HTH lysR-type" evidence="5">
    <location>
        <begin position="3"/>
        <end position="60"/>
    </location>
</feature>
<dbReference type="PANTHER" id="PTHR30126">
    <property type="entry name" value="HTH-TYPE TRANSCRIPTIONAL REGULATOR"/>
    <property type="match status" value="1"/>
</dbReference>
<dbReference type="InterPro" id="IPR036390">
    <property type="entry name" value="WH_DNA-bd_sf"/>
</dbReference>
<evidence type="ECO:0000313" key="6">
    <source>
        <dbReference type="EMBL" id="SFZ83054.1"/>
    </source>
</evidence>
<dbReference type="GO" id="GO:0000976">
    <property type="term" value="F:transcription cis-regulatory region binding"/>
    <property type="evidence" value="ECO:0007669"/>
    <property type="project" value="TreeGrafter"/>
</dbReference>
<dbReference type="GO" id="GO:0003700">
    <property type="term" value="F:DNA-binding transcription factor activity"/>
    <property type="evidence" value="ECO:0007669"/>
    <property type="project" value="InterPro"/>
</dbReference>
<evidence type="ECO:0000256" key="3">
    <source>
        <dbReference type="ARBA" id="ARBA00023125"/>
    </source>
</evidence>
<dbReference type="SUPFAM" id="SSF53850">
    <property type="entry name" value="Periplasmic binding protein-like II"/>
    <property type="match status" value="1"/>
</dbReference>
<evidence type="ECO:0000256" key="2">
    <source>
        <dbReference type="ARBA" id="ARBA00023015"/>
    </source>
</evidence>
<dbReference type="Pfam" id="PF03466">
    <property type="entry name" value="LysR_substrate"/>
    <property type="match status" value="1"/>
</dbReference>
<gene>
    <name evidence="6" type="ORF">SAMN02983003_1430</name>
</gene>
<dbReference type="Pfam" id="PF00126">
    <property type="entry name" value="HTH_1"/>
    <property type="match status" value="1"/>
</dbReference>
<evidence type="ECO:0000256" key="1">
    <source>
        <dbReference type="ARBA" id="ARBA00009437"/>
    </source>
</evidence>
<dbReference type="FunFam" id="1.10.10.10:FF:000001">
    <property type="entry name" value="LysR family transcriptional regulator"/>
    <property type="match status" value="1"/>
</dbReference>
<dbReference type="Gene3D" id="3.40.190.10">
    <property type="entry name" value="Periplasmic binding protein-like II"/>
    <property type="match status" value="2"/>
</dbReference>
<dbReference type="SUPFAM" id="SSF46785">
    <property type="entry name" value="Winged helix' DNA-binding domain"/>
    <property type="match status" value="1"/>
</dbReference>
<dbReference type="EMBL" id="FPKU01000001">
    <property type="protein sequence ID" value="SFZ83054.1"/>
    <property type="molecule type" value="Genomic_DNA"/>
</dbReference>
<keyword evidence="4" id="KW-0804">Transcription</keyword>